<evidence type="ECO:0000313" key="2">
    <source>
        <dbReference type="EMBL" id="GIY20361.1"/>
    </source>
</evidence>
<keyword evidence="3" id="KW-1185">Reference proteome</keyword>
<organism evidence="2 3">
    <name type="scientific">Caerostris darwini</name>
    <dbReference type="NCBI Taxonomy" id="1538125"/>
    <lineage>
        <taxon>Eukaryota</taxon>
        <taxon>Metazoa</taxon>
        <taxon>Ecdysozoa</taxon>
        <taxon>Arthropoda</taxon>
        <taxon>Chelicerata</taxon>
        <taxon>Arachnida</taxon>
        <taxon>Araneae</taxon>
        <taxon>Araneomorphae</taxon>
        <taxon>Entelegynae</taxon>
        <taxon>Araneoidea</taxon>
        <taxon>Araneidae</taxon>
        <taxon>Caerostris</taxon>
    </lineage>
</organism>
<evidence type="ECO:0000313" key="3">
    <source>
        <dbReference type="Proteomes" id="UP001054837"/>
    </source>
</evidence>
<comment type="caution">
    <text evidence="2">The sequence shown here is derived from an EMBL/GenBank/DDBJ whole genome shotgun (WGS) entry which is preliminary data.</text>
</comment>
<evidence type="ECO:0000256" key="1">
    <source>
        <dbReference type="SAM" id="MobiDB-lite"/>
    </source>
</evidence>
<feature type="compositionally biased region" description="Pro residues" evidence="1">
    <location>
        <begin position="42"/>
        <end position="57"/>
    </location>
</feature>
<dbReference type="EMBL" id="BPLQ01006153">
    <property type="protein sequence ID" value="GIY20361.1"/>
    <property type="molecule type" value="Genomic_DNA"/>
</dbReference>
<dbReference type="AlphaFoldDB" id="A0AAV4RI09"/>
<dbReference type="Proteomes" id="UP001054837">
    <property type="component" value="Unassembled WGS sequence"/>
</dbReference>
<sequence length="136" mass="15480">MSFNKSKLSGEEVKSKRLWHRIFHISRIHAPPNPQKTIPAHTPTPPSKVFGPPPPIPIRHLASIKTPSTPSPERPFPPVNSWQHEIRGVAILIMPNLSKKRRRRRERETGMTTTMEGLTTCRGVEGLRGWGERVFN</sequence>
<reference evidence="2 3" key="1">
    <citation type="submission" date="2021-06" db="EMBL/GenBank/DDBJ databases">
        <title>Caerostris darwini draft genome.</title>
        <authorList>
            <person name="Kono N."/>
            <person name="Arakawa K."/>
        </authorList>
    </citation>
    <scope>NUCLEOTIDE SEQUENCE [LARGE SCALE GENOMIC DNA]</scope>
</reference>
<name>A0AAV4RI09_9ARAC</name>
<gene>
    <name evidence="2" type="ORF">CDAR_394291</name>
</gene>
<feature type="region of interest" description="Disordered" evidence="1">
    <location>
        <begin position="29"/>
        <end position="80"/>
    </location>
</feature>
<protein>
    <submittedName>
        <fullName evidence="2">Uncharacterized protein</fullName>
    </submittedName>
</protein>
<proteinExistence type="predicted"/>
<feature type="compositionally biased region" description="Pro residues" evidence="1">
    <location>
        <begin position="69"/>
        <end position="78"/>
    </location>
</feature>
<accession>A0AAV4RI09</accession>